<dbReference type="InterPro" id="IPR037682">
    <property type="entry name" value="TonB_C"/>
</dbReference>
<dbReference type="SUPFAM" id="SSF74653">
    <property type="entry name" value="TolA/TonB C-terminal domain"/>
    <property type="match status" value="1"/>
</dbReference>
<gene>
    <name evidence="2" type="ORF">J7I42_09390</name>
</gene>
<dbReference type="Proteomes" id="UP000677244">
    <property type="component" value="Unassembled WGS sequence"/>
</dbReference>
<reference evidence="2 3" key="1">
    <citation type="submission" date="2021-03" db="EMBL/GenBank/DDBJ databases">
        <title>Assistant Professor.</title>
        <authorList>
            <person name="Huq M.A."/>
        </authorList>
    </citation>
    <scope>NUCLEOTIDE SEQUENCE [LARGE SCALE GENOMIC DNA]</scope>
    <source>
        <strain evidence="2 3">MAH-29</strain>
    </source>
</reference>
<dbReference type="Pfam" id="PF03544">
    <property type="entry name" value="TonB_C"/>
    <property type="match status" value="1"/>
</dbReference>
<evidence type="ECO:0000313" key="3">
    <source>
        <dbReference type="Proteomes" id="UP000677244"/>
    </source>
</evidence>
<evidence type="ECO:0000259" key="1">
    <source>
        <dbReference type="Pfam" id="PF03544"/>
    </source>
</evidence>
<sequence length="209" mass="23523">MKPTALLIAVMLILGEMLFIGCSFDTKKKTEITTQEGKLLLPEVSGNEMKITPLPQPDHKETTSEKTVKIKRVKPFTGTIKGEKNRTPYSEPLPIQEEDYRDSIIWSKVEIEAEYPGGAAAWLRFWNRNLHIPQDVIDNESYGSVVVQFVVDKEGNVSDVEALSGAEAMCTEVVRVIKKSGRWTPAIQNGRYVKSLKKQPFIICIKAEE</sequence>
<comment type="caution">
    <text evidence="2">The sequence shown here is derived from an EMBL/GenBank/DDBJ whole genome shotgun (WGS) entry which is preliminary data.</text>
</comment>
<keyword evidence="3" id="KW-1185">Reference proteome</keyword>
<dbReference type="EMBL" id="JAGHKO010000001">
    <property type="protein sequence ID" value="MBO9200473.1"/>
    <property type="molecule type" value="Genomic_DNA"/>
</dbReference>
<organism evidence="2 3">
    <name type="scientific">Niastella soli</name>
    <dbReference type="NCBI Taxonomy" id="2821487"/>
    <lineage>
        <taxon>Bacteria</taxon>
        <taxon>Pseudomonadati</taxon>
        <taxon>Bacteroidota</taxon>
        <taxon>Chitinophagia</taxon>
        <taxon>Chitinophagales</taxon>
        <taxon>Chitinophagaceae</taxon>
        <taxon>Niastella</taxon>
    </lineage>
</organism>
<protein>
    <submittedName>
        <fullName evidence="2">Energy transducer TonB</fullName>
    </submittedName>
</protein>
<proteinExistence type="predicted"/>
<name>A0ABS3YRR4_9BACT</name>
<feature type="domain" description="TonB C-terminal" evidence="1">
    <location>
        <begin position="133"/>
        <end position="194"/>
    </location>
</feature>
<dbReference type="RefSeq" id="WP_209138516.1">
    <property type="nucleotide sequence ID" value="NZ_JAGHKO010000001.1"/>
</dbReference>
<accession>A0ABS3YRR4</accession>
<dbReference type="Gene3D" id="3.30.1150.10">
    <property type="match status" value="1"/>
</dbReference>
<evidence type="ECO:0000313" key="2">
    <source>
        <dbReference type="EMBL" id="MBO9200473.1"/>
    </source>
</evidence>